<organism evidence="1 2">
    <name type="scientific">Petralouisia muris</name>
    <dbReference type="NCBI Taxonomy" id="3032872"/>
    <lineage>
        <taxon>Bacteria</taxon>
        <taxon>Bacillati</taxon>
        <taxon>Bacillota</taxon>
        <taxon>Clostridia</taxon>
        <taxon>Lachnospirales</taxon>
        <taxon>Lachnospiraceae</taxon>
        <taxon>Petralouisia</taxon>
    </lineage>
</organism>
<proteinExistence type="predicted"/>
<keyword evidence="1" id="KW-0540">Nuclease</keyword>
<accession>A0AC61RWI8</accession>
<sequence length="178" mass="20398">MGALRKEESYTLEDIYGLPEGVRAELIDGQIYDMDPPGRSHQKVVQLLSMEIGNYVRGNEGDCEVYPAPFGVFLNQEEINYVEPDVAVICDTSKLDEKGCHGAPDWGVEVVSPSSRRMDYFVKLFKYQNAGVREYWIADPQKRRVCVYNFEKETAEEYSFEEPIPVGFYEGFSIRIQV</sequence>
<dbReference type="EMBL" id="SRYA01000019">
    <property type="protein sequence ID" value="TGY96207.1"/>
    <property type="molecule type" value="Genomic_DNA"/>
</dbReference>
<keyword evidence="1" id="KW-0378">Hydrolase</keyword>
<reference evidence="1" key="1">
    <citation type="submission" date="2019-04" db="EMBL/GenBank/DDBJ databases">
        <title>Microbes associate with the intestines of laboratory mice.</title>
        <authorList>
            <person name="Navarre W."/>
            <person name="Wong E."/>
            <person name="Huang K."/>
            <person name="Tropini C."/>
            <person name="Ng K."/>
            <person name="Yu B."/>
        </authorList>
    </citation>
    <scope>NUCLEOTIDE SEQUENCE</scope>
    <source>
        <strain evidence="1">NM01_1-7b</strain>
    </source>
</reference>
<protein>
    <submittedName>
        <fullName evidence="1">Uma2 family endonuclease</fullName>
    </submittedName>
</protein>
<comment type="caution">
    <text evidence="1">The sequence shown here is derived from an EMBL/GenBank/DDBJ whole genome shotgun (WGS) entry which is preliminary data.</text>
</comment>
<keyword evidence="2" id="KW-1185">Reference proteome</keyword>
<keyword evidence="1" id="KW-0255">Endonuclease</keyword>
<evidence type="ECO:0000313" key="1">
    <source>
        <dbReference type="EMBL" id="TGY96207.1"/>
    </source>
</evidence>
<dbReference type="Proteomes" id="UP000304953">
    <property type="component" value="Unassembled WGS sequence"/>
</dbReference>
<name>A0AC61RWI8_9FIRM</name>
<evidence type="ECO:0000313" key="2">
    <source>
        <dbReference type="Proteomes" id="UP000304953"/>
    </source>
</evidence>
<gene>
    <name evidence="1" type="ORF">E5329_11235</name>
</gene>